<keyword evidence="8" id="KW-1185">Reference proteome</keyword>
<sequence>MEPYSPIFGHLPLMRALRQDWPSDAHSTYVNVKIAREWRRYFPKATECPPVIYMDLWPIMPDPFAMIIDPAFAAQLTQETPQPRHSMFKWANVPLTGGLDLLSLDQANHKLWRSRLSPGFAPRNLATHVPAIIEEVQTFADLVKAKAGKGNDWGDMFTMYDSLVALTFDVIVRVATGLRVFEQRNTPGPMLVALRTLISYAKFNSLANRLERFTPKYMRDVSHNAKVMDDILRPQILSRLADSDTPKEQKTIIDLAIKEVKNSGQVPSSDFIDTVISNIRLFLFAGHDTTAQTLSWVYWELQQHPEALVKMRAEHDEILGPDPKSAREVLSQNHHKLSELRYTAAAIKETLRLRTPAGTFRETGRYFRLVGKDGVVYPTHDAVVQTHPATMHVHPAHWPRPAEFLPERFLATEEEDPLRPVRNAYRPFELGSTRCIGEEMAVMEMKLALVFTVRELEFDFNYALWDEVIGREVKPGEGTVYGQRAYRAGQGMGFIKDNLPVRVRWRSAGLVH</sequence>
<comment type="caution">
    <text evidence="7">The sequence shown here is derived from an EMBL/GenBank/DDBJ whole genome shotgun (WGS) entry which is preliminary data.</text>
</comment>
<dbReference type="SUPFAM" id="SSF48264">
    <property type="entry name" value="Cytochrome P450"/>
    <property type="match status" value="1"/>
</dbReference>
<dbReference type="PANTHER" id="PTHR24291:SF50">
    <property type="entry name" value="BIFUNCTIONAL ALBAFLAVENONE MONOOXYGENASE_TERPENE SYNTHASE"/>
    <property type="match status" value="1"/>
</dbReference>
<reference evidence="7 8" key="1">
    <citation type="submission" date="2023-01" db="EMBL/GenBank/DDBJ databases">
        <title>Analysis of 21 Apiospora genomes using comparative genomics revels a genus with tremendous synthesis potential of carbohydrate active enzymes and secondary metabolites.</title>
        <authorList>
            <person name="Sorensen T."/>
        </authorList>
    </citation>
    <scope>NUCLEOTIDE SEQUENCE [LARGE SCALE GENOMIC DNA]</scope>
    <source>
        <strain evidence="7 8">CBS 20057</strain>
    </source>
</reference>
<evidence type="ECO:0000313" key="7">
    <source>
        <dbReference type="EMBL" id="KAK8001771.1"/>
    </source>
</evidence>
<dbReference type="InterPro" id="IPR036396">
    <property type="entry name" value="Cyt_P450_sf"/>
</dbReference>
<dbReference type="InterPro" id="IPR001128">
    <property type="entry name" value="Cyt_P450"/>
</dbReference>
<dbReference type="GO" id="GO:0004497">
    <property type="term" value="F:monooxygenase activity"/>
    <property type="evidence" value="ECO:0007669"/>
    <property type="project" value="UniProtKB-KW"/>
</dbReference>
<evidence type="ECO:0000256" key="4">
    <source>
        <dbReference type="ARBA" id="ARBA00023002"/>
    </source>
</evidence>
<evidence type="ECO:0000256" key="5">
    <source>
        <dbReference type="ARBA" id="ARBA00023004"/>
    </source>
</evidence>
<keyword evidence="5" id="KW-0408">Iron</keyword>
<protein>
    <submittedName>
        <fullName evidence="7">Cytochrome P450 monooxygenase aflN</fullName>
    </submittedName>
</protein>
<dbReference type="Proteomes" id="UP001396898">
    <property type="component" value="Unassembled WGS sequence"/>
</dbReference>
<evidence type="ECO:0000256" key="2">
    <source>
        <dbReference type="ARBA" id="ARBA00022617"/>
    </source>
</evidence>
<keyword evidence="2" id="KW-0349">Heme</keyword>
<name>A0ABR1R8G8_9PEZI</name>
<dbReference type="EMBL" id="JAQQWI010000018">
    <property type="protein sequence ID" value="KAK8001771.1"/>
    <property type="molecule type" value="Genomic_DNA"/>
</dbReference>
<dbReference type="Gene3D" id="1.10.630.10">
    <property type="entry name" value="Cytochrome P450"/>
    <property type="match status" value="1"/>
</dbReference>
<dbReference type="PRINTS" id="PR00463">
    <property type="entry name" value="EP450I"/>
</dbReference>
<dbReference type="InterPro" id="IPR050196">
    <property type="entry name" value="Cytochrome_P450_Monoox"/>
</dbReference>
<evidence type="ECO:0000256" key="3">
    <source>
        <dbReference type="ARBA" id="ARBA00022723"/>
    </source>
</evidence>
<evidence type="ECO:0000256" key="1">
    <source>
        <dbReference type="ARBA" id="ARBA00010617"/>
    </source>
</evidence>
<accession>A0ABR1R8G8</accession>
<gene>
    <name evidence="7" type="ORF">PG991_013993</name>
</gene>
<dbReference type="PANTHER" id="PTHR24291">
    <property type="entry name" value="CYTOCHROME P450 FAMILY 4"/>
    <property type="match status" value="1"/>
</dbReference>
<dbReference type="Pfam" id="PF00067">
    <property type="entry name" value="p450"/>
    <property type="match status" value="1"/>
</dbReference>
<evidence type="ECO:0000256" key="6">
    <source>
        <dbReference type="ARBA" id="ARBA00023033"/>
    </source>
</evidence>
<evidence type="ECO:0000313" key="8">
    <source>
        <dbReference type="Proteomes" id="UP001396898"/>
    </source>
</evidence>
<keyword evidence="6 7" id="KW-0503">Monooxygenase</keyword>
<dbReference type="PRINTS" id="PR00385">
    <property type="entry name" value="P450"/>
</dbReference>
<organism evidence="7 8">
    <name type="scientific">Apiospora marii</name>
    <dbReference type="NCBI Taxonomy" id="335849"/>
    <lineage>
        <taxon>Eukaryota</taxon>
        <taxon>Fungi</taxon>
        <taxon>Dikarya</taxon>
        <taxon>Ascomycota</taxon>
        <taxon>Pezizomycotina</taxon>
        <taxon>Sordariomycetes</taxon>
        <taxon>Xylariomycetidae</taxon>
        <taxon>Amphisphaeriales</taxon>
        <taxon>Apiosporaceae</taxon>
        <taxon>Apiospora</taxon>
    </lineage>
</organism>
<dbReference type="InterPro" id="IPR002401">
    <property type="entry name" value="Cyt_P450_E_grp-I"/>
</dbReference>
<proteinExistence type="inferred from homology"/>
<keyword evidence="3" id="KW-0479">Metal-binding</keyword>
<keyword evidence="4" id="KW-0560">Oxidoreductase</keyword>
<comment type="similarity">
    <text evidence="1">Belongs to the cytochrome P450 family.</text>
</comment>